<evidence type="ECO:0000313" key="2">
    <source>
        <dbReference type="EMBL" id="SHN00994.1"/>
    </source>
</evidence>
<keyword evidence="3" id="KW-1185">Reference proteome</keyword>
<feature type="transmembrane region" description="Helical" evidence="1">
    <location>
        <begin position="98"/>
        <end position="126"/>
    </location>
</feature>
<name>A0A1M7NBH5_9ACTN</name>
<keyword evidence="1" id="KW-0472">Membrane</keyword>
<protein>
    <submittedName>
        <fullName evidence="2">ABC-2 type transport system permease protein</fullName>
    </submittedName>
</protein>
<evidence type="ECO:0000313" key="3">
    <source>
        <dbReference type="Proteomes" id="UP000184440"/>
    </source>
</evidence>
<dbReference type="AlphaFoldDB" id="A0A1M7NBH5"/>
<feature type="transmembrane region" description="Helical" evidence="1">
    <location>
        <begin position="58"/>
        <end position="78"/>
    </location>
</feature>
<feature type="transmembrane region" description="Helical" evidence="1">
    <location>
        <begin position="147"/>
        <end position="180"/>
    </location>
</feature>
<sequence>MSVREPDASYALVPGAFVPLKRATVTVPAQARSVRGGHPVGRLFRSELRLMFGRRRNLAALGMLAAVPVVVAVAVRWSGPAGGGEGPAFLALINGNGLFVALTALAVALPLFLPLAISAIAADTIAGEASLGTLRYLLTVPVSRTRLLLVKFAAVVTYTFVGVTLIAAVGAGIGVLLFGGGPAALLSGAQVGFGSGLARLALVCLYLTACLVALVAVGLFVSTLTEQPIGATIAVVATAVTCEVLDAVPQLAAVHPYLLTHHWTTFGELLRDPINYGPLVSGLLSAAVYTAVFGSAAWARFGSRDVTA</sequence>
<dbReference type="PANTHER" id="PTHR37305:SF1">
    <property type="entry name" value="MEMBRANE PROTEIN"/>
    <property type="match status" value="1"/>
</dbReference>
<dbReference type="Pfam" id="PF12730">
    <property type="entry name" value="ABC2_membrane_4"/>
    <property type="match status" value="1"/>
</dbReference>
<feature type="transmembrane region" description="Helical" evidence="1">
    <location>
        <begin position="200"/>
        <end position="221"/>
    </location>
</feature>
<gene>
    <name evidence="2" type="ORF">SAMN05443668_102528</name>
</gene>
<feature type="transmembrane region" description="Helical" evidence="1">
    <location>
        <begin position="279"/>
        <end position="299"/>
    </location>
</feature>
<dbReference type="PANTHER" id="PTHR37305">
    <property type="entry name" value="INTEGRAL MEMBRANE PROTEIN-RELATED"/>
    <property type="match status" value="1"/>
</dbReference>
<keyword evidence="1" id="KW-1133">Transmembrane helix</keyword>
<keyword evidence="1" id="KW-0812">Transmembrane</keyword>
<dbReference type="STRING" id="134849.SAMN05443668_102528"/>
<organism evidence="2 3">
    <name type="scientific">Cryptosporangium aurantiacum</name>
    <dbReference type="NCBI Taxonomy" id="134849"/>
    <lineage>
        <taxon>Bacteria</taxon>
        <taxon>Bacillati</taxon>
        <taxon>Actinomycetota</taxon>
        <taxon>Actinomycetes</taxon>
        <taxon>Cryptosporangiales</taxon>
        <taxon>Cryptosporangiaceae</taxon>
        <taxon>Cryptosporangium</taxon>
    </lineage>
</organism>
<dbReference type="RefSeq" id="WP_084740589.1">
    <property type="nucleotide sequence ID" value="NZ_FRCS01000002.1"/>
</dbReference>
<dbReference type="EMBL" id="FRCS01000002">
    <property type="protein sequence ID" value="SHN00994.1"/>
    <property type="molecule type" value="Genomic_DNA"/>
</dbReference>
<dbReference type="OrthoDB" id="3217553at2"/>
<reference evidence="2 3" key="1">
    <citation type="submission" date="2016-11" db="EMBL/GenBank/DDBJ databases">
        <authorList>
            <person name="Jaros S."/>
            <person name="Januszkiewicz K."/>
            <person name="Wedrychowicz H."/>
        </authorList>
    </citation>
    <scope>NUCLEOTIDE SEQUENCE [LARGE SCALE GENOMIC DNA]</scope>
    <source>
        <strain evidence="2 3">DSM 46144</strain>
    </source>
</reference>
<proteinExistence type="predicted"/>
<dbReference type="Proteomes" id="UP000184440">
    <property type="component" value="Unassembled WGS sequence"/>
</dbReference>
<evidence type="ECO:0000256" key="1">
    <source>
        <dbReference type="SAM" id="Phobius"/>
    </source>
</evidence>
<accession>A0A1M7NBH5</accession>